<dbReference type="Proteomes" id="UP000007718">
    <property type="component" value="Chromosome"/>
</dbReference>
<evidence type="ECO:0000313" key="2">
    <source>
        <dbReference type="Proteomes" id="UP000007718"/>
    </source>
</evidence>
<dbReference type="HOGENOM" id="CLU_1675030_0_0_0"/>
<dbReference type="RefSeq" id="WP_013614212.1">
    <property type="nucleotide sequence ID" value="NC_015161.1"/>
</dbReference>
<keyword evidence="2" id="KW-1185">Reference proteome</keyword>
<dbReference type="KEGG" id="dpt:Deipr_0433"/>
<dbReference type="AlphaFoldDB" id="F0RK44"/>
<sequence length="157" mass="16855">MTLHPAAHASSPLTEDLVTALRQLGLQADWLDDGALVEVGDHRIVLDVTRGGEGEVLVRAHMPLDIFVEEDSLPDSLMGLNLMNQTLDFGTLLLDPVEEEAEDDTPGTFAIVGRTVIWLGGTGPADVQRLSTHLHRFEAEVFNSLESAVNSAGAMTA</sequence>
<proteinExistence type="predicted"/>
<protein>
    <recommendedName>
        <fullName evidence="3">Sensory transduction regulator</fullName>
    </recommendedName>
</protein>
<organism evidence="1 2">
    <name type="scientific">Deinococcus proteolyticus (strain ATCC 35074 / DSM 20540 / JCM 6276 / NBRC 101906 / NCIMB 13154 / VKM Ac-1939 / CCM 2703 / MRP)</name>
    <dbReference type="NCBI Taxonomy" id="693977"/>
    <lineage>
        <taxon>Bacteria</taxon>
        <taxon>Thermotogati</taxon>
        <taxon>Deinococcota</taxon>
        <taxon>Deinococci</taxon>
        <taxon>Deinococcales</taxon>
        <taxon>Deinococcaceae</taxon>
        <taxon>Deinococcus</taxon>
    </lineage>
</organism>
<reference evidence="2" key="1">
    <citation type="submission" date="2011-02" db="EMBL/GenBank/DDBJ databases">
        <title>The complete sequence of chromosome of Deinococcus proteolyticus DSM 20540.</title>
        <authorList>
            <consortium name="US DOE Joint Genome Institute (JGI-PGF)"/>
            <person name="Lucas S."/>
            <person name="Copeland A."/>
            <person name="Lapidus A."/>
            <person name="Bruce D."/>
            <person name="Goodwin L."/>
            <person name="Pitluck S."/>
            <person name="Kyrpides N."/>
            <person name="Mavromatis K."/>
            <person name="Pagani I."/>
            <person name="Ivanova N."/>
            <person name="Ovchinnikova G."/>
            <person name="Zeytun A."/>
            <person name="Detter J.C."/>
            <person name="Han C."/>
            <person name="Land M."/>
            <person name="Hauser L."/>
            <person name="Markowitz V."/>
            <person name="Cheng J.-F."/>
            <person name="Hugenholtz P."/>
            <person name="Woyke T."/>
            <person name="Wu D."/>
            <person name="Pukall R."/>
            <person name="Steenblock K."/>
            <person name="Brambilla E."/>
            <person name="Klenk H.-P."/>
            <person name="Eisen J.A."/>
        </authorList>
    </citation>
    <scope>NUCLEOTIDE SEQUENCE [LARGE SCALE GENOMIC DNA]</scope>
    <source>
        <strain evidence="2">ATCC 35074 / DSM 20540 / JCM 6276 / NBRC 101906 / NCIMB 13154 / VKM Ac-1939 / CCM 2703 / MRP</strain>
    </source>
</reference>
<dbReference type="OrthoDB" id="67844at2"/>
<reference evidence="1 2" key="2">
    <citation type="journal article" date="2012" name="Stand. Genomic Sci.">
        <title>Complete genome sequence of the orange-red pigmented, radioresistant Deinococcus proteolyticus type strain (MRP(T)).</title>
        <authorList>
            <person name="Copeland A."/>
            <person name="Zeytun A."/>
            <person name="Yassawong M."/>
            <person name="Nolan M."/>
            <person name="Lucas S."/>
            <person name="Hammon N."/>
            <person name="Deshpande S."/>
            <person name="Cheng J.F."/>
            <person name="Han C."/>
            <person name="Tapia R."/>
            <person name="Goodwin L.A."/>
            <person name="Pitluck S."/>
            <person name="Mavromatis K."/>
            <person name="Liolios K."/>
            <person name="Pagani I."/>
            <person name="Ivanova N."/>
            <person name="Mikhailova N."/>
            <person name="Pati A."/>
            <person name="Chen A."/>
            <person name="Palaniappan K."/>
            <person name="Land M."/>
            <person name="Hauser L."/>
            <person name="Jeffries C.D."/>
            <person name="Brambilla E.M."/>
            <person name="Rohde M."/>
            <person name="Sikorski J."/>
            <person name="Pukall R."/>
            <person name="Goker M."/>
            <person name="Detter J.C."/>
            <person name="Woyke T."/>
            <person name="Bristow J."/>
            <person name="Eisen J.A."/>
            <person name="Markowitz V."/>
            <person name="Hugenholtz P."/>
            <person name="Kyrpides N.C."/>
            <person name="Klenk H.P."/>
            <person name="Lapidus A."/>
        </authorList>
    </citation>
    <scope>NUCLEOTIDE SEQUENCE [LARGE SCALE GENOMIC DNA]</scope>
    <source>
        <strain evidence="2">ATCC 35074 / DSM 20540 / JCM 6276 / NBRC 101906 / NCIMB 13154 / VKM Ac-1939 / CCM 2703 / MRP</strain>
    </source>
</reference>
<name>F0RK44_DEIPM</name>
<evidence type="ECO:0000313" key="1">
    <source>
        <dbReference type="EMBL" id="ADY25603.1"/>
    </source>
</evidence>
<dbReference type="STRING" id="693977.Deipr_0433"/>
<dbReference type="EMBL" id="CP002536">
    <property type="protein sequence ID" value="ADY25603.1"/>
    <property type="molecule type" value="Genomic_DNA"/>
</dbReference>
<gene>
    <name evidence="1" type="ordered locus">Deipr_0433</name>
</gene>
<accession>F0RK44</accession>
<evidence type="ECO:0008006" key="3">
    <source>
        <dbReference type="Google" id="ProtNLM"/>
    </source>
</evidence>